<proteinExistence type="predicted"/>
<dbReference type="PANTHER" id="PTHR13090:SF1">
    <property type="entry name" value="ARGININE-HYDROXYLASE NDUFAF5, MITOCHONDRIAL"/>
    <property type="match status" value="1"/>
</dbReference>
<dbReference type="Gene3D" id="3.40.50.150">
    <property type="entry name" value="Vaccinia Virus protein VP39"/>
    <property type="match status" value="1"/>
</dbReference>
<evidence type="ECO:0000256" key="1">
    <source>
        <dbReference type="ARBA" id="ARBA00022603"/>
    </source>
</evidence>
<dbReference type="RefSeq" id="WP_261296930.1">
    <property type="nucleotide sequence ID" value="NZ_JAMTCD010000001.1"/>
</dbReference>
<evidence type="ECO:0000313" key="5">
    <source>
        <dbReference type="Proteomes" id="UP001155546"/>
    </source>
</evidence>
<comment type="caution">
    <text evidence="4">The sequence shown here is derived from an EMBL/GenBank/DDBJ whole genome shotgun (WGS) entry which is preliminary data.</text>
</comment>
<keyword evidence="2" id="KW-0808">Transferase</keyword>
<dbReference type="PANTHER" id="PTHR13090">
    <property type="entry name" value="ARGININE-HYDROXYLASE NDUFAF5, MITOCHONDRIAL"/>
    <property type="match status" value="1"/>
</dbReference>
<dbReference type="InterPro" id="IPR013216">
    <property type="entry name" value="Methyltransf_11"/>
</dbReference>
<dbReference type="GO" id="GO:0008757">
    <property type="term" value="F:S-adenosylmethionine-dependent methyltransferase activity"/>
    <property type="evidence" value="ECO:0007669"/>
    <property type="project" value="InterPro"/>
</dbReference>
<evidence type="ECO:0000313" key="4">
    <source>
        <dbReference type="EMBL" id="MCT7940494.1"/>
    </source>
</evidence>
<dbReference type="SUPFAM" id="SSF53335">
    <property type="entry name" value="S-adenosyl-L-methionine-dependent methyltransferases"/>
    <property type="match status" value="1"/>
</dbReference>
<keyword evidence="5" id="KW-1185">Reference proteome</keyword>
<dbReference type="Proteomes" id="UP001155546">
    <property type="component" value="Unassembled WGS sequence"/>
</dbReference>
<protein>
    <submittedName>
        <fullName evidence="4">Methyltransferase domain-containing protein</fullName>
    </submittedName>
</protein>
<feature type="domain" description="Methyltransferase type 11" evidence="3">
    <location>
        <begin position="43"/>
        <end position="130"/>
    </location>
</feature>
<evidence type="ECO:0000259" key="3">
    <source>
        <dbReference type="Pfam" id="PF08241"/>
    </source>
</evidence>
<gene>
    <name evidence="4" type="ORF">NE535_01575</name>
</gene>
<reference evidence="4" key="1">
    <citation type="journal article" date="2023" name="Int. J. Syst. Evol. Microbiol.">
        <title>&lt;i&gt;Shewanella septentrionalis&lt;/i&gt; sp. nov. and &lt;i&gt;Shewanella holmiensis&lt;/i&gt; sp. nov., isolated from Baltic Sea water and sediments.</title>
        <authorList>
            <person name="Martin-Rodriguez A.J."/>
            <person name="Thorell K."/>
            <person name="Joffre E."/>
            <person name="Jensie-Markopoulos S."/>
            <person name="Moore E.R.B."/>
            <person name="Sjoling A."/>
        </authorList>
    </citation>
    <scope>NUCLEOTIDE SEQUENCE</scope>
    <source>
        <strain evidence="4">SP1S2-7</strain>
    </source>
</reference>
<dbReference type="EMBL" id="JAMTCD010000001">
    <property type="protein sequence ID" value="MCT7940494.1"/>
    <property type="molecule type" value="Genomic_DNA"/>
</dbReference>
<dbReference type="Pfam" id="PF08241">
    <property type="entry name" value="Methyltransf_11"/>
    <property type="match status" value="1"/>
</dbReference>
<accession>A0A9X2WJA2</accession>
<keyword evidence="1 4" id="KW-0489">Methyltransferase</keyword>
<dbReference type="AlphaFoldDB" id="A0A9X2WJA2"/>
<evidence type="ECO:0000256" key="2">
    <source>
        <dbReference type="ARBA" id="ARBA00022679"/>
    </source>
</evidence>
<dbReference type="GO" id="GO:0032259">
    <property type="term" value="P:methylation"/>
    <property type="evidence" value="ECO:0007669"/>
    <property type="project" value="UniProtKB-KW"/>
</dbReference>
<dbReference type="InterPro" id="IPR050602">
    <property type="entry name" value="Malonyl-ACP_OMT"/>
</dbReference>
<sequence length="254" mass="27687">MLDKSVADTFSHAASFYKQHDVLQRITAKALQDNATLTGHLADIGCGPGTCFKHFSEVSNVTAIDIAAGMLEQVKLNYPQYAILNCDAQSLMLRGNSVDSVYSNLALQWCEDFPKAVNEIERVLVDNGFCHLAIVADGSLPELQTLGFRTNQFASMPSLLSAFGVKDASIPSCNSSWRVLQAKVEKVTVYFDDLRSLLYSIKGVGASAGQVGNQSRAILSKSAWQERVLLAQGLASEKGIPLTYHIAYIHAQKR</sequence>
<dbReference type="InterPro" id="IPR029063">
    <property type="entry name" value="SAM-dependent_MTases_sf"/>
</dbReference>
<organism evidence="4 5">
    <name type="scientific">Shewanella holmiensis</name>
    <dbReference type="NCBI Taxonomy" id="2952222"/>
    <lineage>
        <taxon>Bacteria</taxon>
        <taxon>Pseudomonadati</taxon>
        <taxon>Pseudomonadota</taxon>
        <taxon>Gammaproteobacteria</taxon>
        <taxon>Alteromonadales</taxon>
        <taxon>Shewanellaceae</taxon>
        <taxon>Shewanella</taxon>
    </lineage>
</organism>
<dbReference type="CDD" id="cd02440">
    <property type="entry name" value="AdoMet_MTases"/>
    <property type="match status" value="1"/>
</dbReference>
<name>A0A9X2WJA2_9GAMM</name>